<dbReference type="Proteomes" id="UP001432027">
    <property type="component" value="Unassembled WGS sequence"/>
</dbReference>
<protein>
    <submittedName>
        <fullName evidence="2">Uncharacterized protein</fullName>
    </submittedName>
</protein>
<feature type="compositionally biased region" description="Low complexity" evidence="1">
    <location>
        <begin position="20"/>
        <end position="35"/>
    </location>
</feature>
<feature type="compositionally biased region" description="Polar residues" evidence="1">
    <location>
        <begin position="1"/>
        <end position="18"/>
    </location>
</feature>
<evidence type="ECO:0000256" key="1">
    <source>
        <dbReference type="SAM" id="MobiDB-lite"/>
    </source>
</evidence>
<feature type="region of interest" description="Disordered" evidence="1">
    <location>
        <begin position="1"/>
        <end position="78"/>
    </location>
</feature>
<name>A0AAV5U9X3_9BILA</name>
<sequence length="234" mass="24752">LLPSNHTGSVTVPTTEPSSGGATAPANTTAGTMTGHRADSAFLPQIDEQDLGPGPGPEPKSPTLVPNPMIEDRNQAPPDPFPFDLANYEIPPEEEPEQGHDEGIGTGLAPTQVLPGSGTIPAGSVEGSRSKVSPLVQADAGSGANPVQPIRAGTAEKTVEELQLASVLQFMSSETKKLLKSINATKGHVVHSYKTQRNKSQVHSLWSYHRLPGLYTKLSPYEEIKNETAEPKPE</sequence>
<gene>
    <name evidence="2" type="ORF">PENTCL1PPCAC_25850</name>
</gene>
<evidence type="ECO:0000313" key="2">
    <source>
        <dbReference type="EMBL" id="GMT03676.1"/>
    </source>
</evidence>
<keyword evidence="3" id="KW-1185">Reference proteome</keyword>
<reference evidence="2" key="1">
    <citation type="submission" date="2023-10" db="EMBL/GenBank/DDBJ databases">
        <title>Genome assembly of Pristionchus species.</title>
        <authorList>
            <person name="Yoshida K."/>
            <person name="Sommer R.J."/>
        </authorList>
    </citation>
    <scope>NUCLEOTIDE SEQUENCE</scope>
    <source>
        <strain evidence="2">RS0144</strain>
    </source>
</reference>
<proteinExistence type="predicted"/>
<dbReference type="EMBL" id="BTSX01000006">
    <property type="protein sequence ID" value="GMT03676.1"/>
    <property type="molecule type" value="Genomic_DNA"/>
</dbReference>
<accession>A0AAV5U9X3</accession>
<evidence type="ECO:0000313" key="3">
    <source>
        <dbReference type="Proteomes" id="UP001432027"/>
    </source>
</evidence>
<feature type="non-terminal residue" evidence="2">
    <location>
        <position position="1"/>
    </location>
</feature>
<dbReference type="AlphaFoldDB" id="A0AAV5U9X3"/>
<comment type="caution">
    <text evidence="2">The sequence shown here is derived from an EMBL/GenBank/DDBJ whole genome shotgun (WGS) entry which is preliminary data.</text>
</comment>
<organism evidence="2 3">
    <name type="scientific">Pristionchus entomophagus</name>
    <dbReference type="NCBI Taxonomy" id="358040"/>
    <lineage>
        <taxon>Eukaryota</taxon>
        <taxon>Metazoa</taxon>
        <taxon>Ecdysozoa</taxon>
        <taxon>Nematoda</taxon>
        <taxon>Chromadorea</taxon>
        <taxon>Rhabditida</taxon>
        <taxon>Rhabditina</taxon>
        <taxon>Diplogasteromorpha</taxon>
        <taxon>Diplogasteroidea</taxon>
        <taxon>Neodiplogasteridae</taxon>
        <taxon>Pristionchus</taxon>
    </lineage>
</organism>
<feature type="non-terminal residue" evidence="2">
    <location>
        <position position="234"/>
    </location>
</feature>